<dbReference type="AlphaFoldDB" id="A0A0C2JA19"/>
<evidence type="ECO:0000313" key="1">
    <source>
        <dbReference type="EMBL" id="KIH98331.1"/>
    </source>
</evidence>
<evidence type="ECO:0000313" key="2">
    <source>
        <dbReference type="Proteomes" id="UP000031675"/>
    </source>
</evidence>
<organism evidence="1 2">
    <name type="scientific">Streptomonospora alba</name>
    <dbReference type="NCBI Taxonomy" id="183763"/>
    <lineage>
        <taxon>Bacteria</taxon>
        <taxon>Bacillati</taxon>
        <taxon>Actinomycetota</taxon>
        <taxon>Actinomycetes</taxon>
        <taxon>Streptosporangiales</taxon>
        <taxon>Nocardiopsidaceae</taxon>
        <taxon>Streptomonospora</taxon>
    </lineage>
</organism>
<name>A0A0C2JA19_9ACTN</name>
<proteinExistence type="predicted"/>
<dbReference type="RefSeq" id="WP_040274006.1">
    <property type="nucleotide sequence ID" value="NZ_JROO01000027.1"/>
</dbReference>
<dbReference type="Proteomes" id="UP000031675">
    <property type="component" value="Unassembled WGS sequence"/>
</dbReference>
<keyword evidence="2" id="KW-1185">Reference proteome</keyword>
<reference evidence="2" key="1">
    <citation type="journal article" date="2015" name="Chem. Biol.">
        <title>Structure, bioactivity, and resistance mechanism of streptomonomicin, an unusual lasso Peptide from an understudied halophilic actinomycete.</title>
        <authorList>
            <person name="Metelev M."/>
            <person name="Tietz J.I."/>
            <person name="Melby J.O."/>
            <person name="Blair P.M."/>
            <person name="Zhu L."/>
            <person name="Livnat I."/>
            <person name="Severinov K."/>
            <person name="Mitchell D.A."/>
        </authorList>
    </citation>
    <scope>NUCLEOTIDE SEQUENCE [LARGE SCALE GENOMIC DNA]</scope>
    <source>
        <strain evidence="2">YIM 90003</strain>
    </source>
</reference>
<sequence length="89" mass="9927">MESWPPRDTLGRILMDLAGLKIIDYHSTEETPEGRVHRVTTAHGYEVALTDEDVAPFALGAGAAEFNQTHTYNAVSDLIDEVVSQRWRS</sequence>
<accession>A0A0C2JA19</accession>
<comment type="caution">
    <text evidence="1">The sequence shown here is derived from an EMBL/GenBank/DDBJ whole genome shotgun (WGS) entry which is preliminary data.</text>
</comment>
<dbReference type="OrthoDB" id="3431697at2"/>
<protein>
    <submittedName>
        <fullName evidence="1">Uncharacterized protein</fullName>
    </submittedName>
</protein>
<gene>
    <name evidence="1" type="ORF">LP52_14425</name>
</gene>
<dbReference type="STRING" id="183763.LP52_14425"/>
<dbReference type="EMBL" id="JROO01000027">
    <property type="protein sequence ID" value="KIH98331.1"/>
    <property type="molecule type" value="Genomic_DNA"/>
</dbReference>